<evidence type="ECO:0000256" key="5">
    <source>
        <dbReference type="ARBA" id="ARBA00023242"/>
    </source>
</evidence>
<keyword evidence="4 6" id="KW-0804">Transcription</keyword>
<reference evidence="10" key="3">
    <citation type="submission" date="2015-12" db="EMBL/GenBank/DDBJ databases">
        <title>Update maize B73 reference genome by single molecule sequencing technologies.</title>
        <authorList>
            <consortium name="Maize Genome Sequencing Project"/>
            <person name="Ware D."/>
        </authorList>
    </citation>
    <scope>NUCLEOTIDE SEQUENCE</scope>
    <source>
        <tissue evidence="10">Seedling</tissue>
    </source>
</reference>
<feature type="region of interest" description="Disordered" evidence="7">
    <location>
        <begin position="28"/>
        <end position="50"/>
    </location>
</feature>
<keyword evidence="13" id="KW-1267">Proteomics identification</keyword>
<dbReference type="OMA" id="RWQRCAQ"/>
<dbReference type="PANTHER" id="PTHR33057">
    <property type="entry name" value="TRANSCRIPTION REPRESSOR OFP7-RELATED"/>
    <property type="match status" value="1"/>
</dbReference>
<reference evidence="12" key="1">
    <citation type="journal article" date="2009" name="Science">
        <title>The B73 maize genome: complexity, diversity, and dynamics.</title>
        <authorList>
            <person name="Schnable P.S."/>
            <person name="Ware D."/>
            <person name="Fulton R.S."/>
            <person name="Stein J.C."/>
            <person name="Wei F."/>
            <person name="Pasternak S."/>
            <person name="Liang C."/>
            <person name="Zhang J."/>
            <person name="Fulton L."/>
            <person name="Graves T.A."/>
            <person name="Minx P."/>
            <person name="Reily A.D."/>
            <person name="Courtney L."/>
            <person name="Kruchowski S.S."/>
            <person name="Tomlinson C."/>
            <person name="Strong C."/>
            <person name="Delehaunty K."/>
            <person name="Fronick C."/>
            <person name="Courtney B."/>
            <person name="Rock S.M."/>
            <person name="Belter E."/>
            <person name="Du F."/>
            <person name="Kim K."/>
            <person name="Abbott R.M."/>
            <person name="Cotton M."/>
            <person name="Levy A."/>
            <person name="Marchetto P."/>
            <person name="Ochoa K."/>
            <person name="Jackson S.M."/>
            <person name="Gillam B."/>
            <person name="Chen W."/>
            <person name="Yan L."/>
            <person name="Higginbotham J."/>
            <person name="Cardenas M."/>
            <person name="Waligorski J."/>
            <person name="Applebaum E."/>
            <person name="Phelps L."/>
            <person name="Falcone J."/>
            <person name="Kanchi K."/>
            <person name="Thane T."/>
            <person name="Scimone A."/>
            <person name="Thane N."/>
            <person name="Henke J."/>
            <person name="Wang T."/>
            <person name="Ruppert J."/>
            <person name="Shah N."/>
            <person name="Rotter K."/>
            <person name="Hodges J."/>
            <person name="Ingenthron E."/>
            <person name="Cordes M."/>
            <person name="Kohlberg S."/>
            <person name="Sgro J."/>
            <person name="Delgado B."/>
            <person name="Mead K."/>
            <person name="Chinwalla A."/>
            <person name="Leonard S."/>
            <person name="Crouse K."/>
            <person name="Collura K."/>
            <person name="Kudrna D."/>
            <person name="Currie J."/>
            <person name="He R."/>
            <person name="Angelova A."/>
            <person name="Rajasekar S."/>
            <person name="Mueller T."/>
            <person name="Lomeli R."/>
            <person name="Scara G."/>
            <person name="Ko A."/>
            <person name="Delaney K."/>
            <person name="Wissotski M."/>
            <person name="Lopez G."/>
            <person name="Campos D."/>
            <person name="Braidotti M."/>
            <person name="Ashley E."/>
            <person name="Golser W."/>
            <person name="Kim H."/>
            <person name="Lee S."/>
            <person name="Lin J."/>
            <person name="Dujmic Z."/>
            <person name="Kim W."/>
            <person name="Talag J."/>
            <person name="Zuccolo A."/>
            <person name="Fan C."/>
            <person name="Sebastian A."/>
            <person name="Kramer M."/>
            <person name="Spiegel L."/>
            <person name="Nascimento L."/>
            <person name="Zutavern T."/>
            <person name="Miller B."/>
            <person name="Ambroise C."/>
            <person name="Muller S."/>
            <person name="Spooner W."/>
            <person name="Narechania A."/>
            <person name="Ren L."/>
            <person name="Wei S."/>
            <person name="Kumari S."/>
            <person name="Faga B."/>
            <person name="Levy M.J."/>
            <person name="McMahan L."/>
            <person name="Van Buren P."/>
            <person name="Vaughn M.W."/>
            <person name="Ying K."/>
            <person name="Yeh C.-T."/>
            <person name="Emrich S.J."/>
            <person name="Jia Y."/>
            <person name="Kalyanaraman A."/>
            <person name="Hsia A.-P."/>
            <person name="Barbazuk W.B."/>
            <person name="Baucom R.S."/>
            <person name="Brutnell T.P."/>
            <person name="Carpita N.C."/>
            <person name="Chaparro C."/>
            <person name="Chia J.-M."/>
            <person name="Deragon J.-M."/>
            <person name="Estill J.C."/>
            <person name="Fu Y."/>
            <person name="Jeddeloh J.A."/>
            <person name="Han Y."/>
            <person name="Lee H."/>
            <person name="Li P."/>
            <person name="Lisch D.R."/>
            <person name="Liu S."/>
            <person name="Liu Z."/>
            <person name="Nagel D.H."/>
            <person name="McCann M.C."/>
            <person name="SanMiguel P."/>
            <person name="Myers A.M."/>
            <person name="Nettleton D."/>
            <person name="Nguyen J."/>
            <person name="Penning B.W."/>
            <person name="Ponnala L."/>
            <person name="Schneider K.L."/>
            <person name="Schwartz D.C."/>
            <person name="Sharma A."/>
            <person name="Soderlund C."/>
            <person name="Springer N.M."/>
            <person name="Sun Q."/>
            <person name="Wang H."/>
            <person name="Waterman M."/>
            <person name="Westerman R."/>
            <person name="Wolfgruber T.K."/>
            <person name="Yang L."/>
            <person name="Yu Y."/>
            <person name="Zhang L."/>
            <person name="Zhou S."/>
            <person name="Zhu Q."/>
            <person name="Bennetzen J.L."/>
            <person name="Dawe R.K."/>
            <person name="Jiang J."/>
            <person name="Jiang N."/>
            <person name="Presting G.G."/>
            <person name="Wessler S.R."/>
            <person name="Aluru S."/>
            <person name="Martienssen R.A."/>
            <person name="Clifton S.W."/>
            <person name="McCombie W.R."/>
            <person name="Wing R.A."/>
            <person name="Wilson R.K."/>
        </authorList>
    </citation>
    <scope>NUCLEOTIDE SEQUENCE [LARGE SCALE GENOMIC DNA]</scope>
    <source>
        <strain evidence="12">cv. B73</strain>
    </source>
</reference>
<evidence type="ECO:0000313" key="9">
    <source>
        <dbReference type="EMBL" id="AIB05759.1"/>
    </source>
</evidence>
<organism evidence="10">
    <name type="scientific">Zea mays</name>
    <name type="common">Maize</name>
    <dbReference type="NCBI Taxonomy" id="4577"/>
    <lineage>
        <taxon>Eukaryota</taxon>
        <taxon>Viridiplantae</taxon>
        <taxon>Streptophyta</taxon>
        <taxon>Embryophyta</taxon>
        <taxon>Tracheophyta</taxon>
        <taxon>Spermatophyta</taxon>
        <taxon>Magnoliopsida</taxon>
        <taxon>Liliopsida</taxon>
        <taxon>Poales</taxon>
        <taxon>Poaceae</taxon>
        <taxon>PACMAD clade</taxon>
        <taxon>Panicoideae</taxon>
        <taxon>Andropogonodae</taxon>
        <taxon>Andropogoneae</taxon>
        <taxon>Tripsacinae</taxon>
        <taxon>Zea</taxon>
    </lineage>
</organism>
<reference evidence="9" key="2">
    <citation type="submission" date="2014-04" db="EMBL/GenBank/DDBJ databases">
        <title>The Maize TFome - Development of a transcription factor open reading frame collection for functional genomics.</title>
        <authorList>
            <person name="Burdo B."/>
            <person name="Gray J."/>
            <person name="Goetting-Minesky M.P."/>
            <person name="Wittler B."/>
            <person name="Hunt M."/>
            <person name="Li T."/>
            <person name="Velliquette D."/>
            <person name="Thomas J."/>
            <person name="Gentzel I."/>
            <person name="Dos Santos Brito M."/>
            <person name="Mejia-Guerra M.K."/>
            <person name="Connolly L.N."/>
            <person name="Qaisi D."/>
            <person name="Li W."/>
            <person name="Casas M.I."/>
            <person name="Doseff A.I."/>
            <person name="Grotewold E."/>
        </authorList>
    </citation>
    <scope>NUCLEOTIDE SEQUENCE</scope>
</reference>
<sequence>MATRWQRCAQLLSSHPYHAAISSSPSFSLGARDDDDGDHAAGSSLAPPHDSGRVAVAGALASPRTASELPPGAVLASDRFFVSPAPTASLVDDTAAAGESDSEALRGAVLVETYASDPRAQFLESMAGMAAACGAEGMPEPEYREFMEELLSCYLDHNDRRVHRHVLAAFADLTARRWPPKRRRPILELMKMNPCVSGRW</sequence>
<gene>
    <name evidence="9" type="primary">OFP4</name>
    <name evidence="10" type="ORF">ZEAMMB73_Zm00001d008785</name>
</gene>
<dbReference type="Pfam" id="PF04844">
    <property type="entry name" value="Ovate"/>
    <property type="match status" value="1"/>
</dbReference>
<dbReference type="Gramene" id="Zm00001eb337190_T001">
    <property type="protein sequence ID" value="Zm00001eb337190_P001"/>
    <property type="gene ID" value="Zm00001eb337190"/>
</dbReference>
<dbReference type="PANTHER" id="PTHR33057:SF101">
    <property type="entry name" value="TRANSCRIPTION REPRESSOR"/>
    <property type="match status" value="1"/>
</dbReference>
<dbReference type="InterPro" id="IPR006458">
    <property type="entry name" value="Ovate_C"/>
</dbReference>
<comment type="function">
    <text evidence="6">Transcriptional repressor that regulates multiple aspects of plant growth and development.</text>
</comment>
<evidence type="ECO:0000256" key="4">
    <source>
        <dbReference type="ARBA" id="ARBA00023163"/>
    </source>
</evidence>
<evidence type="ECO:0000256" key="1">
    <source>
        <dbReference type="ARBA" id="ARBA00004123"/>
    </source>
</evidence>
<evidence type="ECO:0000256" key="3">
    <source>
        <dbReference type="ARBA" id="ARBA00023015"/>
    </source>
</evidence>
<dbReference type="PaxDb" id="4577-GRMZM2G001721_P01"/>
<keyword evidence="5 6" id="KW-0539">Nucleus</keyword>
<reference evidence="11" key="5">
    <citation type="submission" date="2021-05" db="UniProtKB">
        <authorList>
            <consortium name="EnsemblPlants"/>
        </authorList>
    </citation>
    <scope>IDENTIFICATION</scope>
    <source>
        <strain evidence="11">cv. B73</strain>
    </source>
</reference>
<dbReference type="HOGENOM" id="CLU_1375373_0_0_1"/>
<evidence type="ECO:0000313" key="11">
    <source>
        <dbReference type="EnsemblPlants" id="Zm00001eb337190_P001"/>
    </source>
</evidence>
<proteinExistence type="evidence at protein level"/>
<evidence type="ECO:0000256" key="7">
    <source>
        <dbReference type="SAM" id="MobiDB-lite"/>
    </source>
</evidence>
<comment type="subcellular location">
    <subcellularLocation>
        <location evidence="1 6">Nucleus</location>
    </subcellularLocation>
</comment>
<dbReference type="eggNOG" id="ENOG502R40A">
    <property type="taxonomic scope" value="Eukaryota"/>
</dbReference>
<keyword evidence="2 6" id="KW-0678">Repressor</keyword>
<dbReference type="PROSITE" id="PS51754">
    <property type="entry name" value="OVATE"/>
    <property type="match status" value="1"/>
</dbReference>
<keyword evidence="3 6" id="KW-0805">Transcription regulation</keyword>
<dbReference type="GO" id="GO:0045892">
    <property type="term" value="P:negative regulation of DNA-templated transcription"/>
    <property type="evidence" value="ECO:0007669"/>
    <property type="project" value="UniProtKB-UniRule"/>
</dbReference>
<evidence type="ECO:0007829" key="13">
    <source>
        <dbReference type="PeptideAtlas" id="K7UYZ6"/>
    </source>
</evidence>
<evidence type="ECO:0000313" key="10">
    <source>
        <dbReference type="EMBL" id="AQK90675.1"/>
    </source>
</evidence>
<name>K7UYZ6_MAIZE</name>
<evidence type="ECO:0000256" key="2">
    <source>
        <dbReference type="ARBA" id="ARBA00022491"/>
    </source>
</evidence>
<evidence type="ECO:0000256" key="6">
    <source>
        <dbReference type="RuleBase" id="RU367028"/>
    </source>
</evidence>
<evidence type="ECO:0000313" key="12">
    <source>
        <dbReference type="Proteomes" id="UP000007305"/>
    </source>
</evidence>
<evidence type="ECO:0000259" key="8">
    <source>
        <dbReference type="PROSITE" id="PS51754"/>
    </source>
</evidence>
<protein>
    <recommendedName>
        <fullName evidence="6">Transcription repressor</fullName>
    </recommendedName>
    <alternativeName>
        <fullName evidence="6">Ovate family protein</fullName>
    </alternativeName>
</protein>
<feature type="domain" description="OVATE" evidence="8">
    <location>
        <begin position="111"/>
        <end position="176"/>
    </location>
</feature>
<dbReference type="EMBL" id="CM000784">
    <property type="protein sequence ID" value="AQK90675.1"/>
    <property type="molecule type" value="Genomic_DNA"/>
</dbReference>
<dbReference type="EMBL" id="KJ728268">
    <property type="protein sequence ID" value="AIB05759.1"/>
    <property type="molecule type" value="Genomic_DNA"/>
</dbReference>
<dbReference type="InterPro" id="IPR038933">
    <property type="entry name" value="Ovate"/>
</dbReference>
<accession>K7UYZ6</accession>
<dbReference type="AlphaFoldDB" id="K7UYZ6"/>
<dbReference type="EnsemblPlants" id="Zm00001eb337190_T001">
    <property type="protein sequence ID" value="Zm00001eb337190_P001"/>
    <property type="gene ID" value="Zm00001eb337190"/>
</dbReference>
<reference evidence="11" key="4">
    <citation type="submission" date="2019-07" db="EMBL/GenBank/DDBJ databases">
        <authorList>
            <person name="Seetharam A."/>
            <person name="Woodhouse M."/>
            <person name="Cannon E."/>
        </authorList>
    </citation>
    <scope>NUCLEOTIDE SEQUENCE [LARGE SCALE GENOMIC DNA]</scope>
    <source>
        <strain evidence="11">cv. B73</strain>
    </source>
</reference>
<dbReference type="GO" id="GO:0005634">
    <property type="term" value="C:nucleus"/>
    <property type="evidence" value="ECO:0007669"/>
    <property type="project" value="UniProtKB-SubCell"/>
</dbReference>
<keyword evidence="12" id="KW-1185">Reference proteome</keyword>
<dbReference type="Proteomes" id="UP000007305">
    <property type="component" value="Chromosome 8"/>
</dbReference>